<dbReference type="GeneID" id="92013544"/>
<feature type="region of interest" description="Disordered" evidence="1">
    <location>
        <begin position="63"/>
        <end position="101"/>
    </location>
</feature>
<protein>
    <submittedName>
        <fullName evidence="2">Uncharacterized protein</fullName>
    </submittedName>
</protein>
<accession>A0ABR3C2R9</accession>
<sequence length="253" mass="29306">MPRPGPHEGSPTFFVTFNDYTFNSSRTVLDNFKALATKRGWGVDSKLWRRQWRTCFNRAYTDDQNPFDDDDDDDDDDGNSDDSNFSDTDTSSSDFSNDFTPNPTVPLHVEFKRMALHEGLKFSDDDYASRRARFFHQQFNHFFGEDRLGNYQKLCRIVGVPVGPTVTQCKKELKDRHVMINLVNLVNHMRTLPSEETLDSKTGLKRAGEECNVVPLIKFENFASFRHYTRKHTFPRERAKADGFINTLLRVVS</sequence>
<reference evidence="2 3" key="1">
    <citation type="submission" date="2024-02" db="EMBL/GenBank/DDBJ databases">
        <title>De novo assembly and annotation of 12 fungi associated with fruit tree decline syndrome in Ontario, Canada.</title>
        <authorList>
            <person name="Sulman M."/>
            <person name="Ellouze W."/>
            <person name="Ilyukhin E."/>
        </authorList>
    </citation>
    <scope>NUCLEOTIDE SEQUENCE [LARGE SCALE GENOMIC DNA]</scope>
    <source>
        <strain evidence="2 3">FDS-637</strain>
    </source>
</reference>
<dbReference type="Proteomes" id="UP001430584">
    <property type="component" value="Unassembled WGS sequence"/>
</dbReference>
<evidence type="ECO:0000313" key="2">
    <source>
        <dbReference type="EMBL" id="KAL0254935.1"/>
    </source>
</evidence>
<organism evidence="2 3">
    <name type="scientific">Diplodia seriata</name>
    <dbReference type="NCBI Taxonomy" id="420778"/>
    <lineage>
        <taxon>Eukaryota</taxon>
        <taxon>Fungi</taxon>
        <taxon>Dikarya</taxon>
        <taxon>Ascomycota</taxon>
        <taxon>Pezizomycotina</taxon>
        <taxon>Dothideomycetes</taxon>
        <taxon>Dothideomycetes incertae sedis</taxon>
        <taxon>Botryosphaeriales</taxon>
        <taxon>Botryosphaeriaceae</taxon>
        <taxon>Diplodia</taxon>
    </lineage>
</organism>
<gene>
    <name evidence="2" type="ORF">SLS55_009459</name>
</gene>
<evidence type="ECO:0000313" key="3">
    <source>
        <dbReference type="Proteomes" id="UP001430584"/>
    </source>
</evidence>
<keyword evidence="3" id="KW-1185">Reference proteome</keyword>
<evidence type="ECO:0000256" key="1">
    <source>
        <dbReference type="SAM" id="MobiDB-lite"/>
    </source>
</evidence>
<dbReference type="EMBL" id="JAJVCZ030000010">
    <property type="protein sequence ID" value="KAL0254935.1"/>
    <property type="molecule type" value="Genomic_DNA"/>
</dbReference>
<proteinExistence type="predicted"/>
<dbReference type="PANTHER" id="PTHR38846">
    <property type="entry name" value="C3H1-TYPE DOMAIN-CONTAINING PROTEIN"/>
    <property type="match status" value="1"/>
</dbReference>
<dbReference type="RefSeq" id="XP_066628806.1">
    <property type="nucleotide sequence ID" value="XM_066780860.1"/>
</dbReference>
<feature type="compositionally biased region" description="Acidic residues" evidence="1">
    <location>
        <begin position="65"/>
        <end position="80"/>
    </location>
</feature>
<feature type="compositionally biased region" description="Low complexity" evidence="1">
    <location>
        <begin position="81"/>
        <end position="100"/>
    </location>
</feature>
<comment type="caution">
    <text evidence="2">The sequence shown here is derived from an EMBL/GenBank/DDBJ whole genome shotgun (WGS) entry which is preliminary data.</text>
</comment>
<name>A0ABR3C2R9_9PEZI</name>
<dbReference type="PANTHER" id="PTHR38846:SF1">
    <property type="entry name" value="C3H1-TYPE DOMAIN-CONTAINING PROTEIN"/>
    <property type="match status" value="1"/>
</dbReference>